<reference evidence="2 3" key="1">
    <citation type="submission" date="2018-09" db="EMBL/GenBank/DDBJ databases">
        <title>Genomic investigation of the strawberry pathogen Phytophthora fragariae indicates pathogenicity is determined by transcriptional variation in three key races.</title>
        <authorList>
            <person name="Adams T.M."/>
            <person name="Armitage A.D."/>
            <person name="Sobczyk M.K."/>
            <person name="Bates H.J."/>
            <person name="Dunwell J.M."/>
            <person name="Nellist C.F."/>
            <person name="Harrison R.J."/>
        </authorList>
    </citation>
    <scope>NUCLEOTIDE SEQUENCE [LARGE SCALE GENOMIC DNA]</scope>
    <source>
        <strain evidence="2 3">SCRP324</strain>
    </source>
</reference>
<protein>
    <recommendedName>
        <fullName evidence="4">C2 domain-containing protein</fullName>
    </recommendedName>
</protein>
<organism evidence="2 3">
    <name type="scientific">Phytophthora rubi</name>
    <dbReference type="NCBI Taxonomy" id="129364"/>
    <lineage>
        <taxon>Eukaryota</taxon>
        <taxon>Sar</taxon>
        <taxon>Stramenopiles</taxon>
        <taxon>Oomycota</taxon>
        <taxon>Peronosporomycetes</taxon>
        <taxon>Peronosporales</taxon>
        <taxon>Peronosporaceae</taxon>
        <taxon>Phytophthora</taxon>
    </lineage>
</organism>
<dbReference type="InterPro" id="IPR035892">
    <property type="entry name" value="C2_domain_sf"/>
</dbReference>
<feature type="region of interest" description="Disordered" evidence="1">
    <location>
        <begin position="103"/>
        <end position="140"/>
    </location>
</feature>
<feature type="compositionally biased region" description="Low complexity" evidence="1">
    <location>
        <begin position="103"/>
        <end position="124"/>
    </location>
</feature>
<name>A0A6A3LWL4_9STRA</name>
<feature type="compositionally biased region" description="Low complexity" evidence="1">
    <location>
        <begin position="198"/>
        <end position="222"/>
    </location>
</feature>
<dbReference type="Proteomes" id="UP000435112">
    <property type="component" value="Unassembled WGS sequence"/>
</dbReference>
<evidence type="ECO:0008006" key="4">
    <source>
        <dbReference type="Google" id="ProtNLM"/>
    </source>
</evidence>
<evidence type="ECO:0000256" key="1">
    <source>
        <dbReference type="SAM" id="MobiDB-lite"/>
    </source>
</evidence>
<evidence type="ECO:0000313" key="2">
    <source>
        <dbReference type="EMBL" id="KAE9020303.1"/>
    </source>
</evidence>
<sequence>MTSLALCQGHLVPLHSPAAWNTRAIAETRIIRSKSNESTVSQDDQAAITHSELEQDFRESVVESKVLPAMATPHTPALDAYFYKYSMDDSVYVSKAISLDDVTPISPSTSSNTSGSTTESPSSTAEKLPVPEKPSANPVTSMFRTFSDSRMFPSIAKSKPPPAPVPAPASESTPSTTASTTRFSFAPPIPTPWRISRSVSDCTSNASSSSSSSTFPFASTSSLPPREAAESALNNVHNVCSRCRTAVSSSISRGSPYGELVVVDVLEARGLAADRTEAGIDQPFTVSLQLGRMSRKSKAADRENLAVNERFVFWLPSSPTIGQRSVDVFVLDSDDRDLGEVHLSLSMPVNETFADWYPLVSRADGLKHGSVRVTMRRLVLTSSPMVEAAQLLGERDTCLNFGDSTRYGELLPELWSGFPGSESEMAASSPPKEGSKLGRLIGIQEQVQRDVF</sequence>
<gene>
    <name evidence="2" type="ORF">PR002_g12560</name>
</gene>
<dbReference type="SUPFAM" id="SSF49562">
    <property type="entry name" value="C2 domain (Calcium/lipid-binding domain, CaLB)"/>
    <property type="match status" value="1"/>
</dbReference>
<dbReference type="AlphaFoldDB" id="A0A6A3LWL4"/>
<dbReference type="Gene3D" id="2.60.40.150">
    <property type="entry name" value="C2 domain"/>
    <property type="match status" value="1"/>
</dbReference>
<dbReference type="OrthoDB" id="270970at2759"/>
<feature type="region of interest" description="Disordered" evidence="1">
    <location>
        <begin position="153"/>
        <end position="223"/>
    </location>
</feature>
<evidence type="ECO:0000313" key="3">
    <source>
        <dbReference type="Proteomes" id="UP000435112"/>
    </source>
</evidence>
<proteinExistence type="predicted"/>
<dbReference type="EMBL" id="QXFU01000796">
    <property type="protein sequence ID" value="KAE9020303.1"/>
    <property type="molecule type" value="Genomic_DNA"/>
</dbReference>
<feature type="compositionally biased region" description="Low complexity" evidence="1">
    <location>
        <begin position="168"/>
        <end position="186"/>
    </location>
</feature>
<accession>A0A6A3LWL4</accession>
<comment type="caution">
    <text evidence="2">The sequence shown here is derived from an EMBL/GenBank/DDBJ whole genome shotgun (WGS) entry which is preliminary data.</text>
</comment>